<evidence type="ECO:0000313" key="2">
    <source>
        <dbReference type="Proteomes" id="UP000562254"/>
    </source>
</evidence>
<protein>
    <submittedName>
        <fullName evidence="1">Uncharacterized protein</fullName>
    </submittedName>
</protein>
<sequence>MSLSVILFFALPGLLLALGTRRPAAAARRGGDPVAFPLRRRAG</sequence>
<accession>A0A840XVK0</accession>
<dbReference type="RefSeq" id="WP_272872838.1">
    <property type="nucleotide sequence ID" value="NZ_JACIJE010000010.1"/>
</dbReference>
<dbReference type="AlphaFoldDB" id="A0A840XVK0"/>
<dbReference type="EMBL" id="JACIJE010000010">
    <property type="protein sequence ID" value="MBB5691130.1"/>
    <property type="molecule type" value="Genomic_DNA"/>
</dbReference>
<organism evidence="1 2">
    <name type="scientific">Neoroseomonas alkaliterrae</name>
    <dbReference type="NCBI Taxonomy" id="1452450"/>
    <lineage>
        <taxon>Bacteria</taxon>
        <taxon>Pseudomonadati</taxon>
        <taxon>Pseudomonadota</taxon>
        <taxon>Alphaproteobacteria</taxon>
        <taxon>Acetobacterales</taxon>
        <taxon>Acetobacteraceae</taxon>
        <taxon>Neoroseomonas</taxon>
    </lineage>
</organism>
<reference evidence="1 2" key="1">
    <citation type="submission" date="2020-08" db="EMBL/GenBank/DDBJ databases">
        <title>Genomic Encyclopedia of Type Strains, Phase IV (KMG-IV): sequencing the most valuable type-strain genomes for metagenomic binning, comparative biology and taxonomic classification.</title>
        <authorList>
            <person name="Goeker M."/>
        </authorList>
    </citation>
    <scope>NUCLEOTIDE SEQUENCE [LARGE SCALE GENOMIC DNA]</scope>
    <source>
        <strain evidence="1 2">DSM 25895</strain>
    </source>
</reference>
<keyword evidence="2" id="KW-1185">Reference proteome</keyword>
<proteinExistence type="predicted"/>
<dbReference type="Proteomes" id="UP000562254">
    <property type="component" value="Unassembled WGS sequence"/>
</dbReference>
<gene>
    <name evidence="1" type="ORF">FHS88_003282</name>
</gene>
<name>A0A840XVK0_9PROT</name>
<evidence type="ECO:0000313" key="1">
    <source>
        <dbReference type="EMBL" id="MBB5691130.1"/>
    </source>
</evidence>
<comment type="caution">
    <text evidence="1">The sequence shown here is derived from an EMBL/GenBank/DDBJ whole genome shotgun (WGS) entry which is preliminary data.</text>
</comment>